<name>A0A1R2CEK4_9CILI</name>
<dbReference type="EMBL" id="MPUH01000177">
    <property type="protein sequence ID" value="OMJ87454.1"/>
    <property type="molecule type" value="Genomic_DNA"/>
</dbReference>
<feature type="transmembrane region" description="Helical" evidence="1">
    <location>
        <begin position="1368"/>
        <end position="1393"/>
    </location>
</feature>
<dbReference type="Proteomes" id="UP000187209">
    <property type="component" value="Unassembled WGS sequence"/>
</dbReference>
<proteinExistence type="predicted"/>
<keyword evidence="1" id="KW-0812">Transmembrane</keyword>
<dbReference type="OrthoDB" id="327913at2759"/>
<evidence type="ECO:0000313" key="3">
    <source>
        <dbReference type="Proteomes" id="UP000187209"/>
    </source>
</evidence>
<protein>
    <submittedName>
        <fullName evidence="2">Uncharacterized protein</fullName>
    </submittedName>
</protein>
<gene>
    <name evidence="2" type="ORF">SteCoe_10875</name>
</gene>
<comment type="caution">
    <text evidence="2">The sequence shown here is derived from an EMBL/GenBank/DDBJ whole genome shotgun (WGS) entry which is preliminary data.</text>
</comment>
<keyword evidence="1" id="KW-0472">Membrane</keyword>
<keyword evidence="3" id="KW-1185">Reference proteome</keyword>
<sequence length="1419" mass="163487">MELCYLDYFEGTQLSFYSKNSDQNTSDISTPKLSKSYNNYKMHLPKSIIFREMATFTDYSYSFTYYFSYNQIICFKYNANTQKIEQKWTWELNNPNNNIIISAISIININKQKDINNNKNAELKSDFQSEILDFDKKNISQIIKYSSNENILLVHALKYSNESEFQANVFYFTDDIKSLTKPIFYNVSFDYLSDVTNLSLYQYFSNEIISFGGCVNDKAYDFIYNLSNPQNPIFIQKIDENTCMSSTTNFSSFPLENIVLKLENSSYQLIVLDRVYGLKSYIMTSKCFEIGFYLDMSLYGELLGLKYYFDSANMRNLVFVKTIYGVFAVKTDYMSEIAHYTNINSQGSQNFVSGVYLYNDFIYLTFIESSSRVSIGIINLKYPTSTIDYIVFNDTDLNINGQWEFLPGAMNLMYMRIDYNEIKTVTLNPTLPKLLVKSSKTNSIYNITAVDMYNNPMTNILYINITKPNMYEIVLTENGSPYTKPPTIISDLLISDGIIDVPTYMFSGWNLTCGLKDNTTGNKFINISDKTTEKIVLYKKFSYGKNTQVYLLENYVAVVRPENFTLYNFEDETSLEFNVPNVIGIRSVVCESQQVFYVISIENHSCISFLIYKNINISIETYNIECNFIEVSNSFLIISSYKNFIVYSLKNKTSPEFLSEDYLSSVFQDEINYLSMSTLSNSNTLLYIGLSNRIIVLNLNTLNNEDLTMQYTNITNKMDYETFTSTYKGIYIATDKKILVYDNYFANIIASLDINAINLFSFNDYVIGVNHSSVFIFDTKTSYFMNSMIFANETSGIVLGMLYGKSGCPYLAISRNQIINFYKFNYFFGEKLYQDKVTLKADVLINEFTENSIQLLNINISCKNSMFTETTIIPIVIITYGTSIFKKTFFNNLTNEYDIEVSYEILDYFIGFDLQAELIINNQSVSNNENLPAYITPSLINSANYPINEQAYDNDVIIYMGYALVLTTQNNVLLINIESGYPEAKFPVFPDDNLTYYCMSIRHISVNLPYSLSIIGCNYNSSSNENNTKHVGSSILVSLIIDLNNKTLYSRTYKEIAQDPVSMIIIKGTKSIFSLLIIDGILNDNYDNNHIWIYKGLWDGLYVNITLSQTVNYYTLGLDKFSAVTLDGTYNYMEVLTLYVVDYWFGIRVFTIYDENVTRYGDGQYLENSVSSIGLCGKLLFLGFNDTSVMVLKIIQESVEYYMTYYPYNNASANYTAVRGFISCSNYYTPDYIILPMKSMNSLALVVRVINIFSIYAGSIVRDINITRNSQSFINFAKVIFLNSTSFLTLDLQLNQLNIFSLQTFSLVFPSLSLTEYQKMIEVWGRSRFEMVLHVYNGNSSVRTDTIYLDIINTYDKKDKDNSSSVPLWLIFVGVFIVFLVLTVTVIVAYKVIIKGRMRKRALTHKKMSLNSEEDWLLY</sequence>
<reference evidence="2 3" key="1">
    <citation type="submission" date="2016-11" db="EMBL/GenBank/DDBJ databases">
        <title>The macronuclear genome of Stentor coeruleus: a giant cell with tiny introns.</title>
        <authorList>
            <person name="Slabodnick M."/>
            <person name="Ruby J.G."/>
            <person name="Reiff S.B."/>
            <person name="Swart E.C."/>
            <person name="Gosai S."/>
            <person name="Prabakaran S."/>
            <person name="Witkowska E."/>
            <person name="Larue G.E."/>
            <person name="Fisher S."/>
            <person name="Freeman R.M."/>
            <person name="Gunawardena J."/>
            <person name="Chu W."/>
            <person name="Stover N.A."/>
            <person name="Gregory B.D."/>
            <person name="Nowacki M."/>
            <person name="Derisi J."/>
            <person name="Roy S.W."/>
            <person name="Marshall W.F."/>
            <person name="Sood P."/>
        </authorList>
    </citation>
    <scope>NUCLEOTIDE SEQUENCE [LARGE SCALE GENOMIC DNA]</scope>
    <source>
        <strain evidence="2">WM001</strain>
    </source>
</reference>
<evidence type="ECO:0000256" key="1">
    <source>
        <dbReference type="SAM" id="Phobius"/>
    </source>
</evidence>
<accession>A0A1R2CEK4</accession>
<evidence type="ECO:0000313" key="2">
    <source>
        <dbReference type="EMBL" id="OMJ87454.1"/>
    </source>
</evidence>
<keyword evidence="1" id="KW-1133">Transmembrane helix</keyword>
<organism evidence="2 3">
    <name type="scientific">Stentor coeruleus</name>
    <dbReference type="NCBI Taxonomy" id="5963"/>
    <lineage>
        <taxon>Eukaryota</taxon>
        <taxon>Sar</taxon>
        <taxon>Alveolata</taxon>
        <taxon>Ciliophora</taxon>
        <taxon>Postciliodesmatophora</taxon>
        <taxon>Heterotrichea</taxon>
        <taxon>Heterotrichida</taxon>
        <taxon>Stentoridae</taxon>
        <taxon>Stentor</taxon>
    </lineage>
</organism>